<dbReference type="EMBL" id="BABS01000007">
    <property type="protein sequence ID" value="GAA07418.1"/>
    <property type="molecule type" value="Genomic_DNA"/>
</dbReference>
<evidence type="ECO:0000313" key="2">
    <source>
        <dbReference type="Proteomes" id="UP000004319"/>
    </source>
</evidence>
<proteinExistence type="predicted"/>
<gene>
    <name evidence="1" type="ORF">ATPR_0422</name>
</gene>
<dbReference type="AlphaFoldDB" id="F7VAM3"/>
<accession>F7VAM3</accession>
<sequence length="49" mass="5317">MKNLSCGSAGLLAPNRHLPIFQTAPQEVVPLFRAFVTFCSSSLRMVPLA</sequence>
<evidence type="ECO:0000313" key="1">
    <source>
        <dbReference type="EMBL" id="GAA07418.1"/>
    </source>
</evidence>
<dbReference type="Proteomes" id="UP000004319">
    <property type="component" value="Unassembled WGS sequence"/>
</dbReference>
<reference evidence="1 2" key="1">
    <citation type="journal article" date="2011" name="Biochem. Biophys. Res. Commun.">
        <title>Increased number of Arginine-based salt bridges contributes to the thermotolerance of thermotolerant acetic acid bacteria, Acetobacter tropicalis SKU1100.</title>
        <authorList>
            <person name="Matsutani M."/>
            <person name="Hirakawa H."/>
            <person name="Nishikura M."/>
            <person name="Soemphol W."/>
            <person name="Ali I.A.I."/>
            <person name="Yakushi T."/>
            <person name="Matsushita K."/>
        </authorList>
    </citation>
    <scope>NUCLEOTIDE SEQUENCE [LARGE SCALE GENOMIC DNA]</scope>
    <source>
        <strain evidence="1 2">NBRC 101654</strain>
    </source>
</reference>
<organism evidence="1 2">
    <name type="scientific">Acetobacter tropicalis NBRC 101654</name>
    <dbReference type="NCBI Taxonomy" id="749388"/>
    <lineage>
        <taxon>Bacteria</taxon>
        <taxon>Pseudomonadati</taxon>
        <taxon>Pseudomonadota</taxon>
        <taxon>Alphaproteobacteria</taxon>
        <taxon>Acetobacterales</taxon>
        <taxon>Acetobacteraceae</taxon>
        <taxon>Acetobacter</taxon>
    </lineage>
</organism>
<comment type="caution">
    <text evidence="1">The sequence shown here is derived from an EMBL/GenBank/DDBJ whole genome shotgun (WGS) entry which is preliminary data.</text>
</comment>
<protein>
    <submittedName>
        <fullName evidence="1">Uncharacterized protein</fullName>
    </submittedName>
</protein>
<name>F7VAM3_9PROT</name>